<evidence type="ECO:0000259" key="2">
    <source>
        <dbReference type="Pfam" id="PF02517"/>
    </source>
</evidence>
<keyword evidence="1" id="KW-1133">Transmembrane helix</keyword>
<feature type="transmembrane region" description="Helical" evidence="1">
    <location>
        <begin position="62"/>
        <end position="82"/>
    </location>
</feature>
<evidence type="ECO:0000313" key="4">
    <source>
        <dbReference type="Proteomes" id="UP001564626"/>
    </source>
</evidence>
<keyword evidence="1" id="KW-0812">Transmembrane</keyword>
<feature type="transmembrane region" description="Helical" evidence="1">
    <location>
        <begin position="129"/>
        <end position="149"/>
    </location>
</feature>
<feature type="domain" description="CAAX prenyl protease 2/Lysostaphin resistance protein A-like" evidence="2">
    <location>
        <begin position="139"/>
        <end position="231"/>
    </location>
</feature>
<feature type="transmembrane region" description="Helical" evidence="1">
    <location>
        <begin position="20"/>
        <end position="42"/>
    </location>
</feature>
<keyword evidence="4" id="KW-1185">Reference proteome</keyword>
<reference evidence="3 4" key="1">
    <citation type="submission" date="2024-08" db="EMBL/GenBank/DDBJ databases">
        <title>Genome mining of Saccharopolyspora cebuensis PGLac3 from Nigerian medicinal plant.</title>
        <authorList>
            <person name="Ezeobiora C.E."/>
            <person name="Igbokwe N.H."/>
            <person name="Amin D.H."/>
            <person name="Mendie U.E."/>
        </authorList>
    </citation>
    <scope>NUCLEOTIDE SEQUENCE [LARGE SCALE GENOMIC DNA]</scope>
    <source>
        <strain evidence="3 4">PGLac3</strain>
    </source>
</reference>
<name>A0ABV4CMH0_9PSEU</name>
<feature type="transmembrane region" description="Helical" evidence="1">
    <location>
        <begin position="195"/>
        <end position="214"/>
    </location>
</feature>
<dbReference type="PANTHER" id="PTHR39430">
    <property type="entry name" value="MEMBRANE-ASSOCIATED PROTEASE-RELATED"/>
    <property type="match status" value="1"/>
</dbReference>
<evidence type="ECO:0000256" key="1">
    <source>
        <dbReference type="SAM" id="Phobius"/>
    </source>
</evidence>
<gene>
    <name evidence="3" type="ORF">AB8O55_22970</name>
</gene>
<dbReference type="PROSITE" id="PS51257">
    <property type="entry name" value="PROKAR_LIPOPROTEIN"/>
    <property type="match status" value="1"/>
</dbReference>
<comment type="caution">
    <text evidence="3">The sequence shown here is derived from an EMBL/GenBank/DDBJ whole genome shotgun (WGS) entry which is preliminary data.</text>
</comment>
<proteinExistence type="predicted"/>
<feature type="transmembrane region" description="Helical" evidence="1">
    <location>
        <begin position="103"/>
        <end position="123"/>
    </location>
</feature>
<dbReference type="InterPro" id="IPR003675">
    <property type="entry name" value="Rce1/LyrA-like_dom"/>
</dbReference>
<dbReference type="PANTHER" id="PTHR39430:SF1">
    <property type="entry name" value="PROTEASE"/>
    <property type="match status" value="1"/>
</dbReference>
<organism evidence="3 4">
    <name type="scientific">Saccharopolyspora cebuensis</name>
    <dbReference type="NCBI Taxonomy" id="418759"/>
    <lineage>
        <taxon>Bacteria</taxon>
        <taxon>Bacillati</taxon>
        <taxon>Actinomycetota</taxon>
        <taxon>Actinomycetes</taxon>
        <taxon>Pseudonocardiales</taxon>
        <taxon>Pseudonocardiaceae</taxon>
        <taxon>Saccharopolyspora</taxon>
    </lineage>
</organism>
<dbReference type="RefSeq" id="WP_345355102.1">
    <property type="nucleotide sequence ID" value="NZ_BAABII010000001.1"/>
</dbReference>
<accession>A0ABV4CMH0</accession>
<dbReference type="EMBL" id="JBGEHV010000053">
    <property type="protein sequence ID" value="MEY8042285.1"/>
    <property type="molecule type" value="Genomic_DNA"/>
</dbReference>
<protein>
    <submittedName>
        <fullName evidence="3">Type II CAAX endopeptidase family protein</fullName>
    </submittedName>
</protein>
<dbReference type="Pfam" id="PF02517">
    <property type="entry name" value="Rce1-like"/>
    <property type="match status" value="1"/>
</dbReference>
<evidence type="ECO:0000313" key="3">
    <source>
        <dbReference type="EMBL" id="MEY8042285.1"/>
    </source>
</evidence>
<keyword evidence="1" id="KW-0472">Membrane</keyword>
<sequence length="302" mass="31022">MRPAPFPHGIETARRPTGPILGIVVVVACVLLGQLLGAVVLLPLFGLEPSALLTGPLGPVEQLVLLLSSGGPVVLLALWIGLKERRRFGSVGFVPASRVGPRLGLGVGVAVLLLSLPVALNLLTGQYEVRAVQLAQLGAALLALLGFAVQASTEEVLIRGYLLQVVRRGWGLPVAMGVQAVVFTALHGANAGVSAVGLVNILLVAALLGFWALAEGGLWGVCAFHVVWNWLQGNGYGIEVSGMDIGAAVLDVAASPGAAPLLTGGDFGVEGSLITTVVLLAATALAARAHHRRTPLTRSDDE</sequence>
<dbReference type="Proteomes" id="UP001564626">
    <property type="component" value="Unassembled WGS sequence"/>
</dbReference>